<feature type="domain" description="PAS" evidence="11">
    <location>
        <begin position="1840"/>
        <end position="1892"/>
    </location>
</feature>
<dbReference type="Pfam" id="PF18816">
    <property type="entry name" value="Importin_rep_5"/>
    <property type="match status" value="1"/>
</dbReference>
<dbReference type="InterPro" id="IPR001610">
    <property type="entry name" value="PAC"/>
</dbReference>
<keyword evidence="7" id="KW-0539">Nucleus</keyword>
<dbReference type="Pfam" id="PF00320">
    <property type="entry name" value="GATA"/>
    <property type="match status" value="1"/>
</dbReference>
<comment type="subcellular location">
    <subcellularLocation>
        <location evidence="2">Cytoplasm</location>
    </subcellularLocation>
    <subcellularLocation>
        <location evidence="1">Nucleus</location>
    </subcellularLocation>
</comment>
<keyword evidence="8" id="KW-0479">Metal-binding</keyword>
<dbReference type="SMART" id="SM00086">
    <property type="entry name" value="PAC"/>
    <property type="match status" value="2"/>
</dbReference>
<keyword evidence="6" id="KW-0653">Protein transport</keyword>
<dbReference type="InterPro" id="IPR041653">
    <property type="entry name" value="Importin_rep_4"/>
</dbReference>
<dbReference type="SUPFAM" id="SSF48371">
    <property type="entry name" value="ARM repeat"/>
    <property type="match status" value="1"/>
</dbReference>
<dbReference type="Pfam" id="PF08447">
    <property type="entry name" value="PAS_3"/>
    <property type="match status" value="1"/>
</dbReference>
<feature type="domain" description="PAS" evidence="11">
    <location>
        <begin position="1712"/>
        <end position="1775"/>
    </location>
</feature>
<accession>A0A3E2H765</accession>
<dbReference type="Pfam" id="PF25780">
    <property type="entry name" value="TPR_IPO5"/>
    <property type="match status" value="1"/>
</dbReference>
<feature type="compositionally biased region" description="Polar residues" evidence="10">
    <location>
        <begin position="2174"/>
        <end position="2185"/>
    </location>
</feature>
<dbReference type="Pfam" id="PF18829">
    <property type="entry name" value="Importin_rep_6"/>
    <property type="match status" value="1"/>
</dbReference>
<keyword evidence="5" id="KW-0677">Repeat</keyword>
<keyword evidence="4" id="KW-0963">Cytoplasm</keyword>
<dbReference type="Gene3D" id="3.30.450.20">
    <property type="entry name" value="PAS domain"/>
    <property type="match status" value="3"/>
</dbReference>
<dbReference type="SMART" id="SM00401">
    <property type="entry name" value="ZnF_GATA"/>
    <property type="match status" value="1"/>
</dbReference>
<dbReference type="InterPro" id="IPR057672">
    <property type="entry name" value="TPR_IPO4/5"/>
</dbReference>
<evidence type="ECO:0000256" key="4">
    <source>
        <dbReference type="ARBA" id="ARBA00022490"/>
    </source>
</evidence>
<dbReference type="GO" id="GO:0006606">
    <property type="term" value="P:protein import into nucleus"/>
    <property type="evidence" value="ECO:0007669"/>
    <property type="project" value="InterPro"/>
</dbReference>
<dbReference type="CDD" id="cd00130">
    <property type="entry name" value="PAS"/>
    <property type="match status" value="3"/>
</dbReference>
<keyword evidence="3" id="KW-0813">Transport</keyword>
<dbReference type="InterPro" id="IPR035965">
    <property type="entry name" value="PAS-like_dom_sf"/>
</dbReference>
<dbReference type="InterPro" id="IPR041389">
    <property type="entry name" value="Importin_rep_6"/>
</dbReference>
<evidence type="ECO:0000259" key="11">
    <source>
        <dbReference type="PROSITE" id="PS50112"/>
    </source>
</evidence>
<dbReference type="SMART" id="SM00091">
    <property type="entry name" value="PAS"/>
    <property type="match status" value="3"/>
</dbReference>
<feature type="non-terminal residue" evidence="13">
    <location>
        <position position="1"/>
    </location>
</feature>
<dbReference type="Gene3D" id="1.25.10.10">
    <property type="entry name" value="Leucine-rich Repeat Variant"/>
    <property type="match status" value="1"/>
</dbReference>
<feature type="repeat" description="HEAT" evidence="9">
    <location>
        <begin position="179"/>
        <end position="217"/>
    </location>
</feature>
<name>A0A3E2H765_SCYLI</name>
<feature type="domain" description="GATA-type" evidence="12">
    <location>
        <begin position="2071"/>
        <end position="2100"/>
    </location>
</feature>
<reference evidence="13 14" key="1">
    <citation type="submission" date="2018-05" db="EMBL/GenBank/DDBJ databases">
        <title>Draft genome sequence of Scytalidium lignicola DSM 105466, a ubiquitous saprotrophic fungus.</title>
        <authorList>
            <person name="Buettner E."/>
            <person name="Gebauer A.M."/>
            <person name="Hofrichter M."/>
            <person name="Liers C."/>
            <person name="Kellner H."/>
        </authorList>
    </citation>
    <scope>NUCLEOTIDE SEQUENCE [LARGE SCALE GENOMIC DNA]</scope>
    <source>
        <strain evidence="13 14">DSM 105466</strain>
    </source>
</reference>
<dbReference type="GO" id="GO:0005634">
    <property type="term" value="C:nucleus"/>
    <property type="evidence" value="ECO:0007669"/>
    <property type="project" value="UniProtKB-SubCell"/>
</dbReference>
<dbReference type="STRING" id="5539.A0A3E2H765"/>
<evidence type="ECO:0000256" key="10">
    <source>
        <dbReference type="SAM" id="MobiDB-lite"/>
    </source>
</evidence>
<dbReference type="SUPFAM" id="SSF55785">
    <property type="entry name" value="PYP-like sensor domain (PAS domain)"/>
    <property type="match status" value="3"/>
</dbReference>
<dbReference type="GO" id="GO:0005737">
    <property type="term" value="C:cytoplasm"/>
    <property type="evidence" value="ECO:0007669"/>
    <property type="project" value="UniProtKB-SubCell"/>
</dbReference>
<dbReference type="PROSITE" id="PS00344">
    <property type="entry name" value="GATA_ZN_FINGER_1"/>
    <property type="match status" value="1"/>
</dbReference>
<dbReference type="Pfam" id="PF24714">
    <property type="entry name" value="TOR1L1_N"/>
    <property type="match status" value="1"/>
</dbReference>
<dbReference type="InterPro" id="IPR011989">
    <property type="entry name" value="ARM-like"/>
</dbReference>
<dbReference type="InterPro" id="IPR034085">
    <property type="entry name" value="TOG"/>
</dbReference>
<dbReference type="PROSITE" id="PS50112">
    <property type="entry name" value="PAS"/>
    <property type="match status" value="3"/>
</dbReference>
<evidence type="ECO:0000256" key="6">
    <source>
        <dbReference type="ARBA" id="ARBA00022927"/>
    </source>
</evidence>
<evidence type="ECO:0000313" key="13">
    <source>
        <dbReference type="EMBL" id="RFU29246.1"/>
    </source>
</evidence>
<protein>
    <recommendedName>
        <fullName evidence="15">Importin N-terminal domain-containing protein</fullName>
    </recommendedName>
</protein>
<dbReference type="OrthoDB" id="543373at2759"/>
<dbReference type="InterPro" id="IPR000014">
    <property type="entry name" value="PAS"/>
</dbReference>
<dbReference type="Gene3D" id="3.30.50.10">
    <property type="entry name" value="Erythroid Transcription Factor GATA-1, subunit A"/>
    <property type="match status" value="1"/>
</dbReference>
<dbReference type="InterPro" id="IPR013088">
    <property type="entry name" value="Znf_NHR/GATA"/>
</dbReference>
<sequence>MSVLPADVHAELAQLLDALQSSDNSVRSQAEEHLATNWTIPKPEILLMGLVEQIHGSNDPTTRSFASVIFRRIASKSRKRPSGETVETFLSIAQEQAHVIRQKLLEALSAEQTNSVRNKVGDAVAEIAREYSDNNEQWPEILGILFTLSMSKDSGQREIAYRIFATTPGIIEKQHEDTVLSAFTKGFKDDEVSVRLAAMEAFASFFRSINKKAQVKYYALIPEVLNILPPIKESQESEELTKALTALIDLAEIAPKMFKPLFHNLVSFSISVIQDKELSDQARQNALELMATFADYAPAMCRKDQSYTTDMITQCLSLMTDIGADDDDAAEWNASDDMEPEESDLNHVAGEQCMDRLANKLGGQTILAPTFSWLPRMMLSDAWRDRHAALMAISAISEGCRDLMVGELNKVLELVVPALRDPHPRVRWAGCNALGQMSTDFAGTMQEKYHAVVVPAIIPVLDSPEPRVQAHAAAALVNFCEEAEKTVLEPYLDDLLTHLFQLLQSPKRYVQEQALSTIATIADSAEAAFSKYYDTLMPLLFSVLQQENTKELRLLRAKAMECATLIALAVGKERLANDAMTLVQLLATIQQNITDADDPQAQYLMHCWGRMCRVLGPDFLPFLPSVMPPLMELASAKADIQLLDDEEQVEQVQQEEGWELVPLKGKVIGIKTSTLDDKHMAIELIVVYAQVLEGAFAPYVSEIMEKIALPGLAFFFHDPVRVVSAKCVPQLLNSYKKAFGNPSNELQALWNGTIGKLLEVLSAEPAIDTLAEMYQCFYESVEVMGKNCLNHQQMEAFIDAAFSTLEDYKDRVKARAEEKENGDDGEEETEDILFAIEDDQTLLSDMNKAYHCVFKNHGTTFLPAWERLNTTYAAFLKSEDPTQRQWGLCIMDDVLEFCGEQSFKYFNFIAEPLAAGCKDPAPANRQAAAYGIGVAAHKGGLQWAPFLGMALELLFSVTQFPNARGEEDVYATENACAAIAKILHYNSAHVQNQDQVIAQWIETLPIIYDEEAAPYAYAYLAQLIDQHNPTVLSQAGKVFVLIAQALEAETLQGQTASRIVASAKNLLSIAGLDPAQVLQQLTPETQQTLLRYPRAPISLSLDLSIIHFSSRESHGSDDSVVTIAVGNIHLQRPHQRAKVDECLAYPSTSAAITKPKKGASRALVQAAQHRRLRKNERGWADAGIMNQFFGTQYSQDDLQQQLIEQGFRNGIGAASDGGPPIGQLPMQVDSSSIGGESLDDIIMQNNKEIQMQQSLPQTYQLQDGTGRQAMMDFGGSVGNLQDFQFGSPTPPVAAELRRHSSSDLGLNTAYMNMGSGMGISAESAGFPSSMQATSHLSVDTGSFQMPAEMMQRMMPYNPLAMDQIPEESPLGMYTSQFSYQTSNIDPLGASYVMNNQNIPTTQENMTTSGMETAMLQPLPDITISGGEILNSPANLSVTPNIVGSVSPMSANTPYQESPNAVSTPTALAPAIQTTQVSKKPKLEGPVKYQNIPTSGELDVSGALMRVNTREDSEINIATVDMSCAFVVCDVTSTDSPVIYVSEIFERLTGYKKHEVLGQNCRFLQSPQGKVEPGVKRMYCDHKTVGYLKRRIDARKEVQRGIINYRKGGQPFMNLLTLIPIPWDTDEIKYYIGFQVDILDRPGAIVDSTSGGTFTINYSQPFLPAYVLRPPTVANLQGDSRQLLTSNELSTVLNSLTNSSESELTKNIRDKVLLENTDDVVHVLSPKGLFLYVSPSCRRVLGYDSSELVGQSLSFICHPSDIAPVTRELGDSESESAVDIVYRIRRKKKGYIWFESHGSFKHEKDQKYIVMVGRERPVYALARTDIDAAGGIGENEMWTKLSTTGMFLFISSNIRTLLDRQPEELIGTSIQALMRPDSKISFGRALKQARAGTIVTHKHEVHNKRGLVLQAQTTLYPGDASAGQKPSFLVAQTRLLKASSRNSISNLNATQEGNKATNPWKMEQQSQGSSPSTQFSSSHTESQHDISSSVSTNPVPSLMIAGSSRLVQGSRYASLASDDCLFEELQATRSTSWQFELRQTERNNRVLAEELAGLISNKKKRKRRKGGGNIHRQCSNCHTMSTPEWRRGPTGQRDLCNSCGLRFAKQMGRISPRNSNNTSDSGGKTTSLRQNSISQKESSLTQAIISGSATTTAKLDPSSFAGSEAAKNSGVRPSAESTATSNALST</sequence>
<dbReference type="InterPro" id="IPR040122">
    <property type="entry name" value="Importin_beta"/>
</dbReference>
<dbReference type="InterPro" id="IPR000679">
    <property type="entry name" value="Znf_GATA"/>
</dbReference>
<organism evidence="13 14">
    <name type="scientific">Scytalidium lignicola</name>
    <name type="common">Hyphomycete</name>
    <dbReference type="NCBI Taxonomy" id="5539"/>
    <lineage>
        <taxon>Eukaryota</taxon>
        <taxon>Fungi</taxon>
        <taxon>Dikarya</taxon>
        <taxon>Ascomycota</taxon>
        <taxon>Pezizomycotina</taxon>
        <taxon>Leotiomycetes</taxon>
        <taxon>Leotiomycetes incertae sedis</taxon>
        <taxon>Scytalidium</taxon>
    </lineage>
</organism>
<dbReference type="NCBIfam" id="TIGR00229">
    <property type="entry name" value="sensory_box"/>
    <property type="match status" value="2"/>
</dbReference>
<keyword evidence="8" id="KW-0862">Zinc</keyword>
<evidence type="ECO:0000256" key="7">
    <source>
        <dbReference type="ARBA" id="ARBA00023242"/>
    </source>
</evidence>
<dbReference type="GO" id="GO:0043565">
    <property type="term" value="F:sequence-specific DNA binding"/>
    <property type="evidence" value="ECO:0007669"/>
    <property type="project" value="InterPro"/>
</dbReference>
<dbReference type="SMART" id="SM01349">
    <property type="entry name" value="TOG"/>
    <property type="match status" value="1"/>
</dbReference>
<dbReference type="InterPro" id="IPR013655">
    <property type="entry name" value="PAS_fold_3"/>
</dbReference>
<dbReference type="PROSITE" id="PS50077">
    <property type="entry name" value="HEAT_REPEAT"/>
    <property type="match status" value="1"/>
</dbReference>
<feature type="domain" description="PAS" evidence="11">
    <location>
        <begin position="1530"/>
        <end position="1559"/>
    </location>
</feature>
<dbReference type="PROSITE" id="PS50114">
    <property type="entry name" value="GATA_ZN_FINGER_2"/>
    <property type="match status" value="1"/>
</dbReference>
<dbReference type="InterPro" id="IPR021133">
    <property type="entry name" value="HEAT_type_2"/>
</dbReference>
<evidence type="ECO:0000256" key="3">
    <source>
        <dbReference type="ARBA" id="ARBA00022448"/>
    </source>
</evidence>
<dbReference type="Pfam" id="PF18808">
    <property type="entry name" value="Importin_rep_4"/>
    <property type="match status" value="1"/>
</dbReference>
<evidence type="ECO:0000256" key="8">
    <source>
        <dbReference type="PROSITE-ProRule" id="PRU00094"/>
    </source>
</evidence>
<feature type="compositionally biased region" description="Polar residues" evidence="10">
    <location>
        <begin position="1984"/>
        <end position="1993"/>
    </location>
</feature>
<evidence type="ECO:0000313" key="14">
    <source>
        <dbReference type="Proteomes" id="UP000258309"/>
    </source>
</evidence>
<feature type="region of interest" description="Disordered" evidence="10">
    <location>
        <begin position="2106"/>
        <end position="2185"/>
    </location>
</feature>
<gene>
    <name evidence="13" type="ORF">B7463_g7101</name>
</gene>
<dbReference type="Proteomes" id="UP000258309">
    <property type="component" value="Unassembled WGS sequence"/>
</dbReference>
<dbReference type="GO" id="GO:0006355">
    <property type="term" value="P:regulation of DNA-templated transcription"/>
    <property type="evidence" value="ECO:0007669"/>
    <property type="project" value="InterPro"/>
</dbReference>
<evidence type="ECO:0000256" key="2">
    <source>
        <dbReference type="ARBA" id="ARBA00004496"/>
    </source>
</evidence>
<dbReference type="InterPro" id="IPR057600">
    <property type="entry name" value="TORTIFOLIA1/SINE1-2_N"/>
</dbReference>
<proteinExistence type="predicted"/>
<dbReference type="GO" id="GO:0008270">
    <property type="term" value="F:zinc ion binding"/>
    <property type="evidence" value="ECO:0007669"/>
    <property type="project" value="UniProtKB-KW"/>
</dbReference>
<dbReference type="SUPFAM" id="SSF57716">
    <property type="entry name" value="Glucocorticoid receptor-like (DNA-binding domain)"/>
    <property type="match status" value="1"/>
</dbReference>
<evidence type="ECO:0000256" key="1">
    <source>
        <dbReference type="ARBA" id="ARBA00004123"/>
    </source>
</evidence>
<dbReference type="InterPro" id="IPR040928">
    <property type="entry name" value="Importin_rep_5"/>
</dbReference>
<feature type="non-terminal residue" evidence="13">
    <location>
        <position position="2185"/>
    </location>
</feature>
<dbReference type="CDD" id="cd00202">
    <property type="entry name" value="ZnF_GATA"/>
    <property type="match status" value="1"/>
</dbReference>
<keyword evidence="14" id="KW-1185">Reference proteome</keyword>
<feature type="compositionally biased region" description="Polar residues" evidence="10">
    <location>
        <begin position="2111"/>
        <end position="2152"/>
    </location>
</feature>
<evidence type="ECO:0000259" key="12">
    <source>
        <dbReference type="PROSITE" id="PS50114"/>
    </source>
</evidence>
<evidence type="ECO:0000256" key="5">
    <source>
        <dbReference type="ARBA" id="ARBA00022737"/>
    </source>
</evidence>
<feature type="region of interest" description="Disordered" evidence="10">
    <location>
        <begin position="1941"/>
        <end position="1993"/>
    </location>
</feature>
<dbReference type="PANTHER" id="PTHR10527">
    <property type="entry name" value="IMPORTIN BETA"/>
    <property type="match status" value="1"/>
</dbReference>
<feature type="compositionally biased region" description="Low complexity" evidence="10">
    <location>
        <begin position="1962"/>
        <end position="1979"/>
    </location>
</feature>
<comment type="caution">
    <text evidence="13">The sequence shown here is derived from an EMBL/GenBank/DDBJ whole genome shotgun (WGS) entry which is preliminary data.</text>
</comment>
<evidence type="ECO:0008006" key="15">
    <source>
        <dbReference type="Google" id="ProtNLM"/>
    </source>
</evidence>
<dbReference type="InterPro" id="IPR016024">
    <property type="entry name" value="ARM-type_fold"/>
</dbReference>
<dbReference type="EMBL" id="NCSJ02000135">
    <property type="protein sequence ID" value="RFU29246.1"/>
    <property type="molecule type" value="Genomic_DNA"/>
</dbReference>
<evidence type="ECO:0000256" key="9">
    <source>
        <dbReference type="PROSITE-ProRule" id="PRU00103"/>
    </source>
</evidence>
<dbReference type="Pfam" id="PF13426">
    <property type="entry name" value="PAS_9"/>
    <property type="match status" value="1"/>
</dbReference>
<feature type="compositionally biased region" description="Polar residues" evidence="10">
    <location>
        <begin position="1941"/>
        <end position="1956"/>
    </location>
</feature>
<keyword evidence="8" id="KW-0863">Zinc-finger</keyword>